<comment type="caution">
    <text evidence="3">The sequence shown here is derived from an EMBL/GenBank/DDBJ whole genome shotgun (WGS) entry which is preliminary data.</text>
</comment>
<evidence type="ECO:0000256" key="1">
    <source>
        <dbReference type="SAM" id="MobiDB-lite"/>
    </source>
</evidence>
<dbReference type="OrthoDB" id="1253990at2"/>
<protein>
    <submittedName>
        <fullName evidence="3">CinA family protein</fullName>
    </submittedName>
</protein>
<feature type="domain" description="CinA C-terminal" evidence="2">
    <location>
        <begin position="26"/>
        <end position="172"/>
    </location>
</feature>
<gene>
    <name evidence="3" type="ORF">E1218_27360</name>
</gene>
<evidence type="ECO:0000259" key="2">
    <source>
        <dbReference type="Pfam" id="PF02464"/>
    </source>
</evidence>
<evidence type="ECO:0000313" key="4">
    <source>
        <dbReference type="Proteomes" id="UP000295172"/>
    </source>
</evidence>
<dbReference type="Pfam" id="PF02464">
    <property type="entry name" value="CinA"/>
    <property type="match status" value="1"/>
</dbReference>
<accession>A0A4R4WFP7</accession>
<evidence type="ECO:0000313" key="3">
    <source>
        <dbReference type="EMBL" id="TDD17732.1"/>
    </source>
</evidence>
<organism evidence="3 4">
    <name type="scientific">Kribbella turkmenica</name>
    <dbReference type="NCBI Taxonomy" id="2530375"/>
    <lineage>
        <taxon>Bacteria</taxon>
        <taxon>Bacillati</taxon>
        <taxon>Actinomycetota</taxon>
        <taxon>Actinomycetes</taxon>
        <taxon>Propionibacteriales</taxon>
        <taxon>Kribbellaceae</taxon>
        <taxon>Kribbella</taxon>
    </lineage>
</organism>
<dbReference type="EMBL" id="SMKR01000147">
    <property type="protein sequence ID" value="TDD17732.1"/>
    <property type="molecule type" value="Genomic_DNA"/>
</dbReference>
<reference evidence="3 4" key="1">
    <citation type="submission" date="2019-02" db="EMBL/GenBank/DDBJ databases">
        <title>Draft genome sequences of novel Actinobacteria.</title>
        <authorList>
            <person name="Sahin N."/>
            <person name="Ay H."/>
            <person name="Saygin H."/>
        </authorList>
    </citation>
    <scope>NUCLEOTIDE SEQUENCE [LARGE SCALE GENOMIC DNA]</scope>
    <source>
        <strain evidence="3 4">16K104</strain>
    </source>
</reference>
<keyword evidence="4" id="KW-1185">Reference proteome</keyword>
<feature type="region of interest" description="Disordered" evidence="1">
    <location>
        <begin position="1"/>
        <end position="20"/>
    </location>
</feature>
<dbReference type="NCBIfam" id="TIGR00199">
    <property type="entry name" value="PncC_domain"/>
    <property type="match status" value="1"/>
</dbReference>
<dbReference type="Proteomes" id="UP000295172">
    <property type="component" value="Unassembled WGS sequence"/>
</dbReference>
<dbReference type="InterPro" id="IPR036653">
    <property type="entry name" value="CinA-like_C"/>
</dbReference>
<dbReference type="SUPFAM" id="SSF142433">
    <property type="entry name" value="CinA-like"/>
    <property type="match status" value="1"/>
</dbReference>
<dbReference type="Gene3D" id="3.90.950.20">
    <property type="entry name" value="CinA-like"/>
    <property type="match status" value="1"/>
</dbReference>
<sequence>MTQPQSGPFTPSGAATSGEEPLEVVLERLVGLLRVRGETLATAESLTGGMVGAALTDVPGVSAVYRGGVIVYATELKAQLAGVPHELLAAVGPVHPDTAAALATGVRERLNATYGLATTGVAGPDPQAGIDAGTVYVAAAGPDAVEVRKLELSGDRATVRRGSVHAALELAAALVAEDLD</sequence>
<name>A0A4R4WFP7_9ACTN</name>
<feature type="compositionally biased region" description="Polar residues" evidence="1">
    <location>
        <begin position="1"/>
        <end position="15"/>
    </location>
</feature>
<proteinExistence type="predicted"/>
<dbReference type="InterPro" id="IPR008136">
    <property type="entry name" value="CinA_C"/>
</dbReference>
<dbReference type="AlphaFoldDB" id="A0A4R4WFP7"/>